<dbReference type="InterPro" id="IPR007604">
    <property type="entry name" value="CP2"/>
</dbReference>
<feature type="compositionally biased region" description="Acidic residues" evidence="1">
    <location>
        <begin position="159"/>
        <end position="175"/>
    </location>
</feature>
<dbReference type="GO" id="GO:0005524">
    <property type="term" value="F:ATP binding"/>
    <property type="evidence" value="ECO:0007669"/>
    <property type="project" value="InterPro"/>
</dbReference>
<dbReference type="Pfam" id="PF00004">
    <property type="entry name" value="AAA"/>
    <property type="match status" value="1"/>
</dbReference>
<dbReference type="SMART" id="SM00382">
    <property type="entry name" value="AAA"/>
    <property type="match status" value="1"/>
</dbReference>
<comment type="caution">
    <text evidence="3">The sequence shown here is derived from an EMBL/GenBank/DDBJ whole genome shotgun (WGS) entry which is preliminary data.</text>
</comment>
<name>A0A9P7Z5N7_9HELO</name>
<dbReference type="PROSITE" id="PS51968">
    <property type="entry name" value="GRH_CP2_DB"/>
    <property type="match status" value="1"/>
</dbReference>
<dbReference type="Proteomes" id="UP000887226">
    <property type="component" value="Unassembled WGS sequence"/>
</dbReference>
<dbReference type="InterPro" id="IPR027417">
    <property type="entry name" value="P-loop_NTPase"/>
</dbReference>
<feature type="region of interest" description="Disordered" evidence="1">
    <location>
        <begin position="1"/>
        <end position="180"/>
    </location>
</feature>
<dbReference type="AlphaFoldDB" id="A0A9P7Z5N7"/>
<dbReference type="CDD" id="cd19481">
    <property type="entry name" value="RecA-like_protease"/>
    <property type="match status" value="1"/>
</dbReference>
<reference evidence="3" key="1">
    <citation type="journal article" date="2021" name="IMA Fungus">
        <title>Genomic characterization of three marine fungi, including Emericellopsis atlantica sp. nov. with signatures of a generalist lifestyle and marine biomass degradation.</title>
        <authorList>
            <person name="Hagestad O.C."/>
            <person name="Hou L."/>
            <person name="Andersen J.H."/>
            <person name="Hansen E.H."/>
            <person name="Altermark B."/>
            <person name="Li C."/>
            <person name="Kuhnert E."/>
            <person name="Cox R.J."/>
            <person name="Crous P.W."/>
            <person name="Spatafora J.W."/>
            <person name="Lail K."/>
            <person name="Amirebrahimi M."/>
            <person name="Lipzen A."/>
            <person name="Pangilinan J."/>
            <person name="Andreopoulos W."/>
            <person name="Hayes R.D."/>
            <person name="Ng V."/>
            <person name="Grigoriev I.V."/>
            <person name="Jackson S.A."/>
            <person name="Sutton T.D.S."/>
            <person name="Dobson A.D.W."/>
            <person name="Rama T."/>
        </authorList>
    </citation>
    <scope>NUCLEOTIDE SEQUENCE</scope>
    <source>
        <strain evidence="3">TRa3180A</strain>
    </source>
</reference>
<dbReference type="PANTHER" id="PTHR46411:SF1">
    <property type="entry name" value="FAMILY ATPASE, PUTATIVE (AFU_ORTHOLOGUE AFUA_7G05752)-RELATED"/>
    <property type="match status" value="1"/>
</dbReference>
<gene>
    <name evidence="3" type="ORF">BJ878DRAFT_333797</name>
</gene>
<dbReference type="InterPro" id="IPR056599">
    <property type="entry name" value="AAA_lid_fung"/>
</dbReference>
<feature type="region of interest" description="Disordered" evidence="1">
    <location>
        <begin position="594"/>
        <end position="626"/>
    </location>
</feature>
<dbReference type="GO" id="GO:0016887">
    <property type="term" value="F:ATP hydrolysis activity"/>
    <property type="evidence" value="ECO:0007669"/>
    <property type="project" value="InterPro"/>
</dbReference>
<dbReference type="InterPro" id="IPR003959">
    <property type="entry name" value="ATPase_AAA_core"/>
</dbReference>
<dbReference type="Pfam" id="PF22942">
    <property type="entry name" value="DUF7025"/>
    <property type="match status" value="1"/>
</dbReference>
<evidence type="ECO:0000313" key="4">
    <source>
        <dbReference type="Proteomes" id="UP000887226"/>
    </source>
</evidence>
<evidence type="ECO:0000259" key="2">
    <source>
        <dbReference type="PROSITE" id="PS51968"/>
    </source>
</evidence>
<protein>
    <recommendedName>
        <fullName evidence="2">Grh/CP2 DB domain-containing protein</fullName>
    </recommendedName>
</protein>
<dbReference type="SUPFAM" id="SSF52540">
    <property type="entry name" value="P-loop containing nucleoside triphosphate hydrolases"/>
    <property type="match status" value="1"/>
</dbReference>
<feature type="compositionally biased region" description="Low complexity" evidence="1">
    <location>
        <begin position="70"/>
        <end position="83"/>
    </location>
</feature>
<sequence length="984" mass="111511">MDTPSTSKSEVTEREETISNPGDDTQGEKKRTTERLSRVKSEKDKAEKSKSRDDSKKVKSKKNKKRSKVVNDSEASSSSSSSKSESDSSDDSSSTSHSESESEKKKKKKKRKAKKAKLKAKEAKKAKEKRKAKKKKKKKKSNKEISSDSDSDSNSNSDTDSDNVSSDEEEEDEVADTERTQQLQQLVLQQQQQMQHLQTLQAGGWNGLPTPGGTRAPRRELAVATANQLRTIPADLVEGKTKETKKKGNKLVFRRVDQLWDNKTHRFELKDTAEEVKATNDEGFLFNVRRTFTWEGEYKRTLIDIKSPDLKEALRDVMDGIKGLSLVEESPTVDPKMLFIHLEDLRAHSKEMKNSKVDFTKKDKKEKKEKLSKKASKKTVKKLLKHNELKRQHLKVLLKYLDKDYADTKKALYPMLEAGIITFDLLWALYKPNDLVYTTTYGTLTEPRIYRIEQTEKYQNMNQGEFYYVEGKYLEYDGKTWGMGTMSTNVSGFKGAKRIDSLPCFPLKYHKEEATVRAELIERGKKFVSLQGVNYRAHLGMAYYKKKKQIIKVNINGRIMVDPAIHRRLNPNYLISTVKPKDEDEENCCCGHSDLDSQCSENSESDDEAKDDHVEGKEESEDEDPQVVTKLIRSENGKTKVVRIDLDPRGEEVAVENLEVIQSEKSKENSHTLALEEKKPAIPVFTDDEYLIASSVVLGFSFAEKLWLEFTVSGVNDIVYNEGAYESLVLPEDTKAIVKALVESHKYHPAQSIDDVIQGKGKGLVAVLHGPPGTGKTLTAEGISEFLKCPLYMVSAGELGTNPTVLEHELQKILDVAHAWGAVLLLDEADVFLEARTTHDIHRNALVSIFLCLLEYFQGILFLTTNRVETFDDAFQSRIHVAIRYGELSIEARKSVFKMFIEKVKQLNGAKIVPFKESDYDTLAKHNLNGRQIKNTVRTAQALAVNVNEPLSMVHIKRVLDVSKAFDQHLKGGPGFEESMRHYF</sequence>
<proteinExistence type="predicted"/>
<dbReference type="InterPro" id="IPR054289">
    <property type="entry name" value="DUF7025"/>
</dbReference>
<dbReference type="OrthoDB" id="10042665at2759"/>
<evidence type="ECO:0000256" key="1">
    <source>
        <dbReference type="SAM" id="MobiDB-lite"/>
    </source>
</evidence>
<feature type="compositionally biased region" description="Basic and acidic residues" evidence="1">
    <location>
        <begin position="26"/>
        <end position="57"/>
    </location>
</feature>
<dbReference type="Pfam" id="PF23232">
    <property type="entry name" value="AAA_lid_13"/>
    <property type="match status" value="1"/>
</dbReference>
<dbReference type="PANTHER" id="PTHR46411">
    <property type="entry name" value="FAMILY ATPASE, PUTATIVE-RELATED"/>
    <property type="match status" value="1"/>
</dbReference>
<keyword evidence="4" id="KW-1185">Reference proteome</keyword>
<feature type="compositionally biased region" description="Basic residues" evidence="1">
    <location>
        <begin position="105"/>
        <end position="118"/>
    </location>
</feature>
<dbReference type="InterPro" id="IPR003593">
    <property type="entry name" value="AAA+_ATPase"/>
</dbReference>
<feature type="compositionally biased region" description="Basic residues" evidence="1">
    <location>
        <begin position="58"/>
        <end position="68"/>
    </location>
</feature>
<evidence type="ECO:0000313" key="3">
    <source>
        <dbReference type="EMBL" id="KAG9245812.1"/>
    </source>
</evidence>
<dbReference type="EMBL" id="MU253830">
    <property type="protein sequence ID" value="KAG9245812.1"/>
    <property type="molecule type" value="Genomic_DNA"/>
</dbReference>
<organism evidence="3 4">
    <name type="scientific">Calycina marina</name>
    <dbReference type="NCBI Taxonomy" id="1763456"/>
    <lineage>
        <taxon>Eukaryota</taxon>
        <taxon>Fungi</taxon>
        <taxon>Dikarya</taxon>
        <taxon>Ascomycota</taxon>
        <taxon>Pezizomycotina</taxon>
        <taxon>Leotiomycetes</taxon>
        <taxon>Helotiales</taxon>
        <taxon>Pezizellaceae</taxon>
        <taxon>Calycina</taxon>
    </lineage>
</organism>
<dbReference type="Gene3D" id="3.40.50.300">
    <property type="entry name" value="P-loop containing nucleotide triphosphate hydrolases"/>
    <property type="match status" value="1"/>
</dbReference>
<feature type="domain" description="Grh/CP2 DB" evidence="2">
    <location>
        <begin position="1"/>
        <end position="105"/>
    </location>
</feature>
<feature type="compositionally biased region" description="Basic residues" evidence="1">
    <location>
        <begin position="126"/>
        <end position="141"/>
    </location>
</feature>
<accession>A0A9P7Z5N7</accession>